<dbReference type="Pfam" id="PF13692">
    <property type="entry name" value="Glyco_trans_1_4"/>
    <property type="match status" value="1"/>
</dbReference>
<evidence type="ECO:0000313" key="4">
    <source>
        <dbReference type="Proteomes" id="UP001148932"/>
    </source>
</evidence>
<dbReference type="SUPFAM" id="SSF53756">
    <property type="entry name" value="UDP-Glycosyltransferase/glycogen phosphorylase"/>
    <property type="match status" value="1"/>
</dbReference>
<reference evidence="3" key="1">
    <citation type="submission" date="2022-10" db="EMBL/GenBank/DDBJ databases">
        <title>Description of microaerobic benzene degrading bacteria.</title>
        <authorList>
            <person name="Bedics A."/>
            <person name="Tancsics A."/>
            <person name="Banerjee S."/>
        </authorList>
    </citation>
    <scope>NUCLEOTIDE SEQUENCE</scope>
    <source>
        <strain evidence="3">D2M1</strain>
    </source>
</reference>
<dbReference type="Gene3D" id="3.40.50.150">
    <property type="entry name" value="Vaccinia Virus protein VP39"/>
    <property type="match status" value="1"/>
</dbReference>
<dbReference type="EC" id="2.4.-.-" evidence="3"/>
<name>A0ABT5RYE3_9BURK</name>
<comment type="caution">
    <text evidence="3">The sequence shown here is derived from an EMBL/GenBank/DDBJ whole genome shotgun (WGS) entry which is preliminary data.</text>
</comment>
<protein>
    <submittedName>
        <fullName evidence="3">Glycosyltransferase</fullName>
        <ecNumber evidence="3">2.4.-.-</ecNumber>
    </submittedName>
</protein>
<dbReference type="RefSeq" id="WP_274110146.1">
    <property type="nucleotide sequence ID" value="NZ_JAPCKI010000005.1"/>
</dbReference>
<dbReference type="Gene3D" id="3.40.50.2000">
    <property type="entry name" value="Glycogen Phosphorylase B"/>
    <property type="match status" value="2"/>
</dbReference>
<dbReference type="SUPFAM" id="SSF53335">
    <property type="entry name" value="S-adenosyl-L-methionine-dependent methyltransferases"/>
    <property type="match status" value="1"/>
</dbReference>
<keyword evidence="2 3" id="KW-0808">Transferase</keyword>
<dbReference type="PANTHER" id="PTHR12526:SF510">
    <property type="entry name" value="D-INOSITOL 3-PHOSPHATE GLYCOSYLTRANSFERASE"/>
    <property type="match status" value="1"/>
</dbReference>
<evidence type="ECO:0000256" key="1">
    <source>
        <dbReference type="ARBA" id="ARBA00022676"/>
    </source>
</evidence>
<evidence type="ECO:0000313" key="3">
    <source>
        <dbReference type="EMBL" id="MDD2177938.1"/>
    </source>
</evidence>
<sequence>MRVLFVSNYPHLPDITGGLQTATHDLCLAIKALGAEAAVLCGRLAGAPSSPSASGDDSLGYLVLRADEPEAALPMAAAAWGADCIVVQSGTTLAPMLLASLSTGRPTAVYLHNVETHQLAGNLAPDPSLLYLANSDFTAQRWRALYGIDCAVVPPLLAPERYLAPHTGDKVLYVNPTPIKGVEIMFALAEACPEIPFLVMESWGLEPNWRQYCLNRAARLGNIEWHGPTRDMREAFARSRLLLMPSVWEESFGRTAVEAQINALPVLASNRGALPEVVGEGGLVLPPEAPTEVWVQALRRLYDPVASAVQRESAQAKALTHAASTPLIVGQLLSLLALHASRMADGATHPTRFNEPAPDYAAEYAGSDALASVDIAMLREVQPRAPGLEDCFFYHSYDLDDGNEIIGAWDLRPDPYDYLGQVCFTGRSVLEIGPASGYLSFYMEAAGAQVTCLEPPMSHLWDIVPFEKFDTQGWRSEFSSKIEGVRNSFWFVHRRNASRVRMLEGDPYNLPDAVGPFDIGVLASVLLHCRRPFDMLQSVAARTLQTMVVTELHNPSMGNEPLCMLMPHVGVAQVDTWWQFTPQFFVSALGLLGFTECKVIYHTQKQPAEDREVSLFTVVGERPAGAPAGEQG</sequence>
<evidence type="ECO:0000256" key="2">
    <source>
        <dbReference type="ARBA" id="ARBA00022679"/>
    </source>
</evidence>
<dbReference type="PANTHER" id="PTHR12526">
    <property type="entry name" value="GLYCOSYLTRANSFERASE"/>
    <property type="match status" value="1"/>
</dbReference>
<organism evidence="3 4">
    <name type="scientific">Acidovorax benzenivorans</name>
    <dbReference type="NCBI Taxonomy" id="2987520"/>
    <lineage>
        <taxon>Bacteria</taxon>
        <taxon>Pseudomonadati</taxon>
        <taxon>Pseudomonadota</taxon>
        <taxon>Betaproteobacteria</taxon>
        <taxon>Burkholderiales</taxon>
        <taxon>Comamonadaceae</taxon>
        <taxon>Acidovorax</taxon>
    </lineage>
</organism>
<proteinExistence type="predicted"/>
<dbReference type="Proteomes" id="UP001148932">
    <property type="component" value="Unassembled WGS sequence"/>
</dbReference>
<keyword evidence="1 3" id="KW-0328">Glycosyltransferase</keyword>
<gene>
    <name evidence="3" type="ORF">OIN59_10870</name>
</gene>
<dbReference type="InterPro" id="IPR029063">
    <property type="entry name" value="SAM-dependent_MTases_sf"/>
</dbReference>
<keyword evidence="4" id="KW-1185">Reference proteome</keyword>
<dbReference type="GO" id="GO:0016757">
    <property type="term" value="F:glycosyltransferase activity"/>
    <property type="evidence" value="ECO:0007669"/>
    <property type="project" value="UniProtKB-KW"/>
</dbReference>
<accession>A0ABT5RYE3</accession>
<dbReference type="EMBL" id="JAPCKI010000005">
    <property type="protein sequence ID" value="MDD2177938.1"/>
    <property type="molecule type" value="Genomic_DNA"/>
</dbReference>